<feature type="domain" description="AB hydrolase-1" evidence="2">
    <location>
        <begin position="28"/>
        <end position="184"/>
    </location>
</feature>
<dbReference type="PANTHER" id="PTHR43798">
    <property type="entry name" value="MONOACYLGLYCEROL LIPASE"/>
    <property type="match status" value="1"/>
</dbReference>
<gene>
    <name evidence="3" type="ORF">HNI00_17975</name>
</gene>
<dbReference type="InterPro" id="IPR050266">
    <property type="entry name" value="AB_hydrolase_sf"/>
</dbReference>
<dbReference type="PRINTS" id="PR00111">
    <property type="entry name" value="ABHYDROLASE"/>
</dbReference>
<protein>
    <submittedName>
        <fullName evidence="3">Alpha/beta hydrolase</fullName>
    </submittedName>
</protein>
<organism evidence="3">
    <name type="scientific">Thermoleptolyngbya oregonensis NK1-22</name>
    <dbReference type="NCBI Taxonomy" id="2547457"/>
    <lineage>
        <taxon>Bacteria</taxon>
        <taxon>Bacillati</taxon>
        <taxon>Cyanobacteriota</taxon>
        <taxon>Cyanophyceae</taxon>
        <taxon>Oculatellales</taxon>
        <taxon>Oculatellaceae</taxon>
        <taxon>Thermoleptolyngbya</taxon>
    </lineage>
</organism>
<reference evidence="3" key="1">
    <citation type="submission" date="2020-05" db="EMBL/GenBank/DDBJ databases">
        <authorList>
            <person name="Zhu T."/>
            <person name="Keshari N."/>
            <person name="Lu X."/>
        </authorList>
    </citation>
    <scope>NUCLEOTIDE SEQUENCE</scope>
    <source>
        <strain evidence="3">NK1-22</strain>
    </source>
</reference>
<accession>A0AA96YBV9</accession>
<dbReference type="SUPFAM" id="SSF53474">
    <property type="entry name" value="alpha/beta-Hydrolases"/>
    <property type="match status" value="1"/>
</dbReference>
<name>A0AA96YBV9_9CYAN</name>
<evidence type="ECO:0000259" key="2">
    <source>
        <dbReference type="Pfam" id="PF12697"/>
    </source>
</evidence>
<dbReference type="Pfam" id="PF12697">
    <property type="entry name" value="Abhydrolase_6"/>
    <property type="match status" value="1"/>
</dbReference>
<dbReference type="EMBL" id="CP053540">
    <property type="protein sequence ID" value="WOB44828.1"/>
    <property type="molecule type" value="Genomic_DNA"/>
</dbReference>
<evidence type="ECO:0000313" key="3">
    <source>
        <dbReference type="EMBL" id="WOB44828.1"/>
    </source>
</evidence>
<evidence type="ECO:0000256" key="1">
    <source>
        <dbReference type="SAM" id="MobiDB-lite"/>
    </source>
</evidence>
<dbReference type="InterPro" id="IPR000073">
    <property type="entry name" value="AB_hydrolase_1"/>
</dbReference>
<sequence length="293" mass="32300">MTLPIRNGRIRLSQGQIFWREVGQGVPIVLLHDTWSDGGEWLAVVDLLAEQYHCLMPDLLGFGESERPRLHYSVALEVDCLAEWLEALRLRRVSLVGVGVGAWVAASFALKHEEKVDGLVLLAPEGVQVVGAAQRWRGGRSLLSRVPLARWLLNLVAPVAKLLGWRSVLKLQERVRLWRRSPAASQIMFNRRPVEIQAEYIGGASSGSTSGPTRTPSGSTGTHGQHLSWLKAPLLLLQGDAESSLIAAQIRVYTDAPRAQVQTLPGQDLLQTAPDIVARSIHAFMRNNIRSND</sequence>
<dbReference type="Gene3D" id="3.40.50.1820">
    <property type="entry name" value="alpha/beta hydrolase"/>
    <property type="match status" value="1"/>
</dbReference>
<dbReference type="AlphaFoldDB" id="A0AA96YBV9"/>
<dbReference type="KEGG" id="tog:HNI00_17975"/>
<dbReference type="InterPro" id="IPR029058">
    <property type="entry name" value="AB_hydrolase_fold"/>
</dbReference>
<keyword evidence="3" id="KW-0378">Hydrolase</keyword>
<feature type="compositionally biased region" description="Low complexity" evidence="1">
    <location>
        <begin position="202"/>
        <end position="222"/>
    </location>
</feature>
<dbReference type="GO" id="GO:0016787">
    <property type="term" value="F:hydrolase activity"/>
    <property type="evidence" value="ECO:0007669"/>
    <property type="project" value="UniProtKB-KW"/>
</dbReference>
<dbReference type="RefSeq" id="WP_316788115.1">
    <property type="nucleotide sequence ID" value="NZ_CP053540.1"/>
</dbReference>
<feature type="region of interest" description="Disordered" evidence="1">
    <location>
        <begin position="202"/>
        <end position="225"/>
    </location>
</feature>
<proteinExistence type="predicted"/>